<comment type="caution">
    <text evidence="4">The sequence shown here is derived from an EMBL/GenBank/DDBJ whole genome shotgun (WGS) entry which is preliminary data.</text>
</comment>
<dbReference type="SUPFAM" id="SSF81606">
    <property type="entry name" value="PP2C-like"/>
    <property type="match status" value="1"/>
</dbReference>
<evidence type="ECO:0000313" key="5">
    <source>
        <dbReference type="Proteomes" id="UP001589703"/>
    </source>
</evidence>
<dbReference type="SMART" id="SM00331">
    <property type="entry name" value="PP2C_SIG"/>
    <property type="match status" value="1"/>
</dbReference>
<feature type="domain" description="PAS" evidence="3">
    <location>
        <begin position="214"/>
        <end position="284"/>
    </location>
</feature>
<name>A0ABV5VLE8_9ACTN</name>
<reference evidence="4 5" key="1">
    <citation type="submission" date="2024-09" db="EMBL/GenBank/DDBJ databases">
        <authorList>
            <person name="Sun Q."/>
            <person name="Mori K."/>
        </authorList>
    </citation>
    <scope>NUCLEOTIDE SEQUENCE [LARGE SCALE GENOMIC DNA]</scope>
    <source>
        <strain evidence="4 5">JCM 10918</strain>
    </source>
</reference>
<dbReference type="Proteomes" id="UP001589703">
    <property type="component" value="Unassembled WGS sequence"/>
</dbReference>
<dbReference type="Pfam" id="PF00989">
    <property type="entry name" value="PAS"/>
    <property type="match status" value="1"/>
</dbReference>
<dbReference type="NCBIfam" id="TIGR00229">
    <property type="entry name" value="sensory_box"/>
    <property type="match status" value="2"/>
</dbReference>
<dbReference type="InterPro" id="IPR013656">
    <property type="entry name" value="PAS_4"/>
</dbReference>
<evidence type="ECO:0000313" key="4">
    <source>
        <dbReference type="EMBL" id="MFB9738647.1"/>
    </source>
</evidence>
<dbReference type="InterPro" id="IPR001932">
    <property type="entry name" value="PPM-type_phosphatase-like_dom"/>
</dbReference>
<dbReference type="EMBL" id="JBHMAR010000054">
    <property type="protein sequence ID" value="MFB9738647.1"/>
    <property type="molecule type" value="Genomic_DNA"/>
</dbReference>
<dbReference type="PANTHER" id="PTHR43156:SF2">
    <property type="entry name" value="STAGE II SPORULATION PROTEIN E"/>
    <property type="match status" value="1"/>
</dbReference>
<dbReference type="InterPro" id="IPR029016">
    <property type="entry name" value="GAF-like_dom_sf"/>
</dbReference>
<dbReference type="SMART" id="SM00065">
    <property type="entry name" value="GAF"/>
    <property type="match status" value="1"/>
</dbReference>
<dbReference type="InterPro" id="IPR000014">
    <property type="entry name" value="PAS"/>
</dbReference>
<dbReference type="Gene3D" id="3.60.40.10">
    <property type="entry name" value="PPM-type phosphatase domain"/>
    <property type="match status" value="1"/>
</dbReference>
<dbReference type="Pfam" id="PF01590">
    <property type="entry name" value="GAF"/>
    <property type="match status" value="1"/>
</dbReference>
<dbReference type="PROSITE" id="PS50112">
    <property type="entry name" value="PAS"/>
    <property type="match status" value="2"/>
</dbReference>
<dbReference type="InterPro" id="IPR036457">
    <property type="entry name" value="PPM-type-like_dom_sf"/>
</dbReference>
<keyword evidence="5" id="KW-1185">Reference proteome</keyword>
<dbReference type="Pfam" id="PF08448">
    <property type="entry name" value="PAS_4"/>
    <property type="match status" value="1"/>
</dbReference>
<dbReference type="CDD" id="cd00130">
    <property type="entry name" value="PAS"/>
    <property type="match status" value="2"/>
</dbReference>
<evidence type="ECO:0000256" key="1">
    <source>
        <dbReference type="ARBA" id="ARBA00022801"/>
    </source>
</evidence>
<dbReference type="PANTHER" id="PTHR43156">
    <property type="entry name" value="STAGE II SPORULATION PROTEIN E-RELATED"/>
    <property type="match status" value="1"/>
</dbReference>
<dbReference type="SMART" id="SM00091">
    <property type="entry name" value="PAS"/>
    <property type="match status" value="2"/>
</dbReference>
<protein>
    <submittedName>
        <fullName evidence="4">SpoIIE family protein phosphatase</fullName>
    </submittedName>
</protein>
<sequence length="764" mass="82307">MTAESFPPDDEPHSGGPRGGDRPSDAPDTGGGHPGGPLPGDAHPGGHLDDQGPDAPRPGDPGDARLGGPRIGDALPGGGRSGERVPEAYDSGAARQTSLLDVLSVAALVLDAEGRIVFWTPQAEELFGYSSAEALGKPAARLIIHPEHLQAVLKLFTEVLETGRSWAGAFPVRHKDGTTRLMEFRNMRLLDDLGDVYALGLAADHRLLQRVETDLALCERLINQSPIGLALLDPDLRYVLVNPALERIDGIPAEDHVGRHLRETMPFPDVDTVESALRQVLATGTPLLDQYHVGRSRSDPEQERAWSLSFYRLEDPAGRVLGAATSVVDVTERHRVAAEADRARRRLALIADASTRVGTTLEVERTAAELADITSRELADVVAVDILDSALACRRVRKPDSGPKLFRALALKAAHPTVALRAADAPGELAAYEGDRLVTLCVHTGRPVLVRHVDEGDLPRIARDAEAARLLARAGVHSYLAVPLIAHGEVLGALDLKRTRNPVPFDEDDVVLAGELASRAAIAIDNARWFQSVRNSALTLQRSLLPDHPPHHTGLELASRYQPAQATSEVGGDWYDVLPLADDKTALVVGDVMGNGIDAAATMGRLRTATCAYADLDLEPGEVLQHLDKITCDLEHYIVTCLYAVFDPRTRLCRIANAGHMPPALARAGDPPRLVELPSGVPLGVGGIRFDTATVELLPGDLLVLYTDGLVETRQHPIDERLETMLGFLDEPGRPLEETCDLLLYGLRHPDDHDDVALLVARAL</sequence>
<evidence type="ECO:0000256" key="2">
    <source>
        <dbReference type="SAM" id="MobiDB-lite"/>
    </source>
</evidence>
<accession>A0ABV5VLE8</accession>
<evidence type="ECO:0000259" key="3">
    <source>
        <dbReference type="PROSITE" id="PS50112"/>
    </source>
</evidence>
<dbReference type="Gene3D" id="3.30.450.20">
    <property type="entry name" value="PAS domain"/>
    <property type="match status" value="2"/>
</dbReference>
<dbReference type="Pfam" id="PF07228">
    <property type="entry name" value="SpoIIE"/>
    <property type="match status" value="1"/>
</dbReference>
<dbReference type="InterPro" id="IPR035965">
    <property type="entry name" value="PAS-like_dom_sf"/>
</dbReference>
<keyword evidence="1" id="KW-0378">Hydrolase</keyword>
<dbReference type="InterPro" id="IPR003018">
    <property type="entry name" value="GAF"/>
</dbReference>
<dbReference type="InterPro" id="IPR052016">
    <property type="entry name" value="Bact_Sigma-Reg"/>
</dbReference>
<dbReference type="InterPro" id="IPR013767">
    <property type="entry name" value="PAS_fold"/>
</dbReference>
<dbReference type="SUPFAM" id="SSF55785">
    <property type="entry name" value="PYP-like sensor domain (PAS domain)"/>
    <property type="match status" value="2"/>
</dbReference>
<proteinExistence type="predicted"/>
<dbReference type="RefSeq" id="WP_385859998.1">
    <property type="nucleotide sequence ID" value="NZ_JBHMAR010000054.1"/>
</dbReference>
<feature type="domain" description="PAS" evidence="3">
    <location>
        <begin position="92"/>
        <end position="163"/>
    </location>
</feature>
<dbReference type="SUPFAM" id="SSF55781">
    <property type="entry name" value="GAF domain-like"/>
    <property type="match status" value="1"/>
</dbReference>
<dbReference type="Gene3D" id="3.30.450.40">
    <property type="match status" value="1"/>
</dbReference>
<organism evidence="4 5">
    <name type="scientific">Streptomyces thermocoprophilus</name>
    <dbReference type="NCBI Taxonomy" id="78356"/>
    <lineage>
        <taxon>Bacteria</taxon>
        <taxon>Bacillati</taxon>
        <taxon>Actinomycetota</taxon>
        <taxon>Actinomycetes</taxon>
        <taxon>Kitasatosporales</taxon>
        <taxon>Streptomycetaceae</taxon>
        <taxon>Streptomyces</taxon>
    </lineage>
</organism>
<feature type="region of interest" description="Disordered" evidence="2">
    <location>
        <begin position="1"/>
        <end position="86"/>
    </location>
</feature>
<gene>
    <name evidence="4" type="ORF">ACFFRO_26570</name>
</gene>